<gene>
    <name evidence="3" type="ORF">DYE49_11260</name>
    <name evidence="2" type="ORF">HNP77_001475</name>
</gene>
<sequence length="3182" mass="339381">MNLKKLYYIVCSLFILTFIACEIGLGPSVDTRAPTVSIDSPSTGELLKDEISVSGSWTDDKSVTKVLLTLKNIGTEEVVFSDREAVLGEGTEWSATISSLPDGSYELSAIAYDGSGHTSSKPTCTFDVDMTPPLFVMEKPGIVLESDGSIDENADTDLYLYGHKIQLTGVISDSHNIEKLEVEVYDSDGNKIELAQDTFSGFDANSAAITIACYYPDSTSLDEPQQKLYDNYIAIYGEKNSTGWNTNKTFSAVARVYDELGNYTEKVFLEENMSSLLKTAGISSIPDAKECMQILNGSYSGNLSESETAIIKSVLDGSYVQTGTPLAYVADSENKFAFVINSDADPTYQIINYSYTGSDDIVAASVNGSLSVNITYGIDLAEIYPSSLGAKFIRLDESFNETDDVFVTDGTFITDRDGNSVNDDDTTIDTYTYTLYLDTSFGLKAGNYYKVEIFGTDTNDNSLIAYNGNNYGFAINDSTNTTLSSLYYATSGNTALIKTGSNVYVNGSTELVVYGNYFNSTSGVQELSFKLGDSNYTGGSVQYSAVEITSAEDAQGISDWMDYDDYKNSDKLETIRSWKLTCTPASEGKLVAYGLNNKNIDTSPLVSVSARLFEIVYDSTSPSLALSSLTPSYYKSSESAYYVNNKAGNVFTFKGNASDDKVVSSVTLEILDKNGAETSVTVPENSGSGVYNWEFADISLKSLSEGAQAKFTVTDGAGNSYEKLVSIVFDVTGPQAWHWVDKNNKDVVFRIGDLDNEVSELTEAGLTYDSSKDAKVGGKYAAGTYGNDTSIKVRGMFTDDGSGVSTIYYKIFTEQPADSDISDFIDNYKTTANGNFSPLSSAVTKRVSYTDSDGSKKFKEVKSTFETTISGFTGVDNYMLLLAQDYTGNVALDSLSVYYDGEAGEEGNTWNGGNSYNLHVDTDAPEISAASSVLYSNATEELVFDGTASDGEGAGIKTVTIEVNGKTISLSNTTYGTVELTTSGTDDSGVSYSDKYVKWTVTIEPDVFEDASDGNVTVYASAVDNAGSGNSTRVSIATIAVDKTAPVFTVTAPSDADSSSDGVQVNGTISLKGTASDRSGLAADSKISMYYTTKASVGNVASVTSSTFAQKNSAAEGWCLYKEIEAGNNWTVSDIVTSELSSEEGIVYIIFAGTDKAGNEGYSDPLAVDVDQDTDRPVITLSNINDISSMDADNPVWLKNTNSLQLNVSDDDGTVSSMEYSLNSGTSWTTVTLSNGAGSFTLADGSHSILFRVKDSAGTTFTTSSAELLTQPKLSDGTNIISSELYISIDKTVPVTEDIVYTYYDETLDASSDSLKTLPVLGGSRTKFTVSFNAGDENGIAGVSAVISGETDSHEGVIAVLNDGELKSGKIYYTCTVSDIDVSSLETGTHSLKIIVTDKAGLETEESLRIVIDNDDPEIELTGPSASTTSSGKVLTFGTASGASEMYYALSPSYSVAPDGTTSVTTWTGLDSNGNSVSGTCNAVPEYVQINDSGTSWSVYFDGDTDSATTGTHTALMTDYLINYGITTEEDFENFEDIVNLYLWVKAYDEVGNVAESYFPIVLDPQGDRPSISVSYPSSSGTTLGGTVKIYGTVSDTLGTNIGVDSVWIQMISEGHGTDTSAGYGTAVYDEDDYSVSSFSMTTKDLDYLAANGYSVYNMRTYDPDGTNTKWVKGSSSVASGYSVSDYAALASLSGTYWNIDVNTNSEFDPDSNSAVNAVTFVFVARDGDGKFSLYKDLVARFDADNPYVSDLTLVQKDGDTVTASREYTSDMYVKGSWTLCGIVHDKDSISELSVGSSTLISGGTLKTVSGSSVTWNNVSHTEAYFEYDLATSSGVGSLSFTISATDNADSTPNTGSTSVSINYDNDAPVIPLSLSDDSGFNISSDVKQSNSWYTFGSVASEDDVGGVSQSGYAYTAFYFKRNYTKNSSEVLKLYDILKARADAEIDISSETVKVLGEETSTADNTLVTENNLYWFRKSINAVSGSPNVTMNDTDYVHVNSLVSIGGIYYLVNSVSGNTITLSDNLTGSYDTAYVALAGVVDNTTPEGESDSDSIQSDGYYLSPSRDDGDRMIESVEKSGTKWTWEANVCSRNIPDGPVEIVYVVFDNAGNCTAASVSGTVCNNAPRMAGFVISSDYDDDEVAETEVTSYASSVYSSGSISSTSGGVNYFDPDKVASKNQLGTSISAGNASSPVMTVRSLTQITPEIVGGNDAIYYSCSVTNGTKTIAGQNSTPIIAEGTIDYSVNASSTINIQTGDLLYLGDTVSNGTVTGIPFNFVFWDSTEGSTPFTDSQSARLTVYLGISAQTSSTPEAVVNPFYWNSINDNSIYDSASATDYSELKGHIELEADWKNASGYDSKTSGTVYDADPKVSGSIVFEGTSYDANLINEIYVRISGMTLGSSTKTFSSSTYYKVAEYVKDSTEKTKLVGTDAWSSSGYKFEIVKESINADGHTADWKLSWNTEKLGPAKDVEFSIVAVNRGMPSAAQSASATSYLSVDGSTYYKATEYSNSVSSAVSSTVTASGAETSFYRMDVVPYITKITTALSKVDSDNASVYNRTALGRYPVYMTFAGGTTAAATATNYNNATYETVTVAGFNLSGGSIVFSGSSNNEAVLSASGSSDSDSGAALYTFTVPSGAESGATYVSVTESGTEYKSINNMNNNDSRGKYGYEADEDGTLTDTIGEVDAYGNYDVYNNYYNRIPNGTNNNILTDNVEFDIWNINSAAARPANNSALDIMMKVNPSSGMVDFAFCSGDLYWAMANGTKTSYSTWYSAADFIQCTGFTVDPDGVTYGSGAGGQSSDTLGDCLKFTVSKWNTNATVSDTSNTNYGLRIGFTAVDSYSNMAKDRFKSQSIASNGTSAYIAYFDLLTGEIRFQGGGTSIPAAKGAIGTLKDNFTNGTSSLKTAAAEQGLVQVVADGSGNSLGYSGEYVSIGITSDNVVVMTWYDSINGNLMFAYNDTLPAGIKTGVNSTGWTAFSAPLITGGGKYCQLAVASDDSIHIAAYDSSNGDLKYVYLPSYEEEDSKKVCVVDSYQSIGRELTIDVASDGTYQIPYIGYYGTTPKKPHYAYLYEPATFYGSSDEKEFSGVVEDLYNGVWECTIVPTISTVTQDSSNRRINIGVWKDGDGLLTDSEVSGANKYTASYAGTGAGICYGNGSSNGVLGYGVKYSSSEDYVETAQKR</sequence>
<keyword evidence="1" id="KW-0472">Membrane</keyword>
<evidence type="ECO:0000256" key="1">
    <source>
        <dbReference type="SAM" id="Phobius"/>
    </source>
</evidence>
<evidence type="ECO:0008006" key="6">
    <source>
        <dbReference type="Google" id="ProtNLM"/>
    </source>
</evidence>
<evidence type="ECO:0000313" key="2">
    <source>
        <dbReference type="EMBL" id="MBB5219106.1"/>
    </source>
</evidence>
<dbReference type="InterPro" id="IPR013783">
    <property type="entry name" value="Ig-like_fold"/>
</dbReference>
<evidence type="ECO:0000313" key="5">
    <source>
        <dbReference type="Proteomes" id="UP000593591"/>
    </source>
</evidence>
<name>A0A840SGS2_9SPIR</name>
<accession>A0A840SGS2</accession>
<evidence type="ECO:0000313" key="3">
    <source>
        <dbReference type="EMBL" id="QOS40992.1"/>
    </source>
</evidence>
<keyword evidence="4" id="KW-1185">Reference proteome</keyword>
<dbReference type="PROSITE" id="PS51257">
    <property type="entry name" value="PROKAR_LIPOPROTEIN"/>
    <property type="match status" value="1"/>
</dbReference>
<dbReference type="EMBL" id="CP031517">
    <property type="protein sequence ID" value="QOS40992.1"/>
    <property type="molecule type" value="Genomic_DNA"/>
</dbReference>
<dbReference type="EMBL" id="JACHFR010000002">
    <property type="protein sequence ID" value="MBB5219106.1"/>
    <property type="molecule type" value="Genomic_DNA"/>
</dbReference>
<feature type="transmembrane region" description="Helical" evidence="1">
    <location>
        <begin position="7"/>
        <end position="25"/>
    </location>
</feature>
<keyword evidence="1" id="KW-1133">Transmembrane helix</keyword>
<dbReference type="Proteomes" id="UP000593591">
    <property type="component" value="Chromosome"/>
</dbReference>
<reference evidence="2 4" key="2">
    <citation type="submission" date="2020-08" db="EMBL/GenBank/DDBJ databases">
        <title>Genomic Encyclopedia of Type Strains, Phase IV (KMG-IV): sequencing the most valuable type-strain genomes for metagenomic binning, comparative biology and taxonomic classification.</title>
        <authorList>
            <person name="Goeker M."/>
        </authorList>
    </citation>
    <scope>NUCLEOTIDE SEQUENCE [LARGE SCALE GENOMIC DNA]</scope>
    <source>
        <strain evidence="2 4">DSM 103679</strain>
    </source>
</reference>
<proteinExistence type="predicted"/>
<dbReference type="RefSeq" id="WP_184652534.1">
    <property type="nucleotide sequence ID" value="NZ_JACHFR010000002.1"/>
</dbReference>
<reference evidence="3 5" key="1">
    <citation type="submission" date="2018-08" db="EMBL/GenBank/DDBJ databases">
        <title>The first complete genome of Treponema rectale (CHPAT), a commensal spirochete of the bovine rectum.</title>
        <authorList>
            <person name="Staton G.J."/>
            <person name="Clegg S.R."/>
            <person name="Carter S.D."/>
            <person name="Radford A.D."/>
            <person name="Darby A."/>
            <person name="Hall N."/>
            <person name="Birtles R.J."/>
            <person name="Evans N.J."/>
        </authorList>
    </citation>
    <scope>NUCLEOTIDE SEQUENCE [LARGE SCALE GENOMIC DNA]</scope>
    <source>
        <strain evidence="3 5">CHPA</strain>
    </source>
</reference>
<evidence type="ECO:0000313" key="4">
    <source>
        <dbReference type="Proteomes" id="UP000578697"/>
    </source>
</evidence>
<dbReference type="Gene3D" id="2.60.40.10">
    <property type="entry name" value="Immunoglobulins"/>
    <property type="match status" value="1"/>
</dbReference>
<organism evidence="2 4">
    <name type="scientific">Treponema rectale</name>
    <dbReference type="NCBI Taxonomy" id="744512"/>
    <lineage>
        <taxon>Bacteria</taxon>
        <taxon>Pseudomonadati</taxon>
        <taxon>Spirochaetota</taxon>
        <taxon>Spirochaetia</taxon>
        <taxon>Spirochaetales</taxon>
        <taxon>Treponemataceae</taxon>
        <taxon>Treponema</taxon>
    </lineage>
</organism>
<protein>
    <recommendedName>
        <fullName evidence="6">Ig-like domain (Group 3)</fullName>
    </recommendedName>
</protein>
<keyword evidence="1" id="KW-0812">Transmembrane</keyword>
<dbReference type="Proteomes" id="UP000578697">
    <property type="component" value="Unassembled WGS sequence"/>
</dbReference>
<dbReference type="KEGG" id="trc:DYE49_11260"/>